<dbReference type="InterPro" id="IPR025540">
    <property type="entry name" value="FlK"/>
</dbReference>
<dbReference type="Pfam" id="PF22636">
    <property type="entry name" value="FlK"/>
    <property type="match status" value="1"/>
</dbReference>
<evidence type="ECO:0000256" key="2">
    <source>
        <dbReference type="PIRSR" id="PIRSR014972-2"/>
    </source>
</evidence>
<evidence type="ECO:0000256" key="1">
    <source>
        <dbReference type="PIRSR" id="PIRSR014972-1"/>
    </source>
</evidence>
<feature type="active site" evidence="1">
    <location>
        <position position="36"/>
    </location>
</feature>
<name>A0AAU9EBI9_9FIRM</name>
<dbReference type="PANTHER" id="PTHR36934">
    <property type="entry name" value="BLR0278 PROTEIN"/>
    <property type="match status" value="1"/>
</dbReference>
<feature type="active site" evidence="1">
    <location>
        <position position="70"/>
    </location>
</feature>
<gene>
    <name evidence="4" type="ORF">HLPR_25180</name>
</gene>
<proteinExistence type="predicted"/>
<dbReference type="EMBL" id="AP028654">
    <property type="protein sequence ID" value="BEP30187.1"/>
    <property type="molecule type" value="Genomic_DNA"/>
</dbReference>
<accession>A0AAU9EBI9</accession>
<feature type="binding site" evidence="2">
    <location>
        <position position="63"/>
    </location>
    <ligand>
        <name>CoA</name>
        <dbReference type="ChEBI" id="CHEBI:57287"/>
    </ligand>
</feature>
<dbReference type="PIRSF" id="PIRSF014972">
    <property type="entry name" value="FlK"/>
    <property type="match status" value="1"/>
</dbReference>
<keyword evidence="5" id="KW-1185">Reference proteome</keyword>
<dbReference type="SUPFAM" id="SSF54637">
    <property type="entry name" value="Thioesterase/thiol ester dehydrase-isomerase"/>
    <property type="match status" value="1"/>
</dbReference>
<feature type="binding site" evidence="2">
    <location>
        <position position="63"/>
    </location>
    <ligand>
        <name>substrate</name>
    </ligand>
</feature>
<feature type="binding site" evidence="2">
    <location>
        <position position="114"/>
    </location>
    <ligand>
        <name>substrate</name>
    </ligand>
</feature>
<dbReference type="Proteomes" id="UP001321786">
    <property type="component" value="Chromosome"/>
</dbReference>
<evidence type="ECO:0000259" key="3">
    <source>
        <dbReference type="Pfam" id="PF22636"/>
    </source>
</evidence>
<feature type="active site" evidence="1">
    <location>
        <position position="44"/>
    </location>
</feature>
<feature type="domain" description="Fluoroacetyl-CoA-specific thioesterase-like" evidence="3">
    <location>
        <begin position="17"/>
        <end position="120"/>
    </location>
</feature>
<dbReference type="InterPro" id="IPR029069">
    <property type="entry name" value="HotDog_dom_sf"/>
</dbReference>
<dbReference type="RefSeq" id="WP_338535786.1">
    <property type="nucleotide sequence ID" value="NZ_AP028654.1"/>
</dbReference>
<protein>
    <submittedName>
        <fullName evidence="4">Thioesterase family protein</fullName>
    </submittedName>
</protein>
<dbReference type="Gene3D" id="3.10.129.10">
    <property type="entry name" value="Hotdog Thioesterase"/>
    <property type="match status" value="1"/>
</dbReference>
<reference evidence="4 5" key="1">
    <citation type="submission" date="2023-08" db="EMBL/GenBank/DDBJ databases">
        <title>Helicovermis profunda gen. nov., sp. nov., a novel mesophilic, fermentative bacterium within the Bacillota from a deep-sea hydrothermal vent chimney.</title>
        <authorList>
            <person name="Miyazaki U."/>
            <person name="Mizutani D."/>
            <person name="Hashimoto Y."/>
            <person name="Tame A."/>
            <person name="Sawayama S."/>
            <person name="Miyazaki J."/>
            <person name="Takai K."/>
            <person name="Nakagawa S."/>
        </authorList>
    </citation>
    <scope>NUCLEOTIDE SEQUENCE [LARGE SCALE GENOMIC DNA]</scope>
    <source>
        <strain evidence="4 5">S502</strain>
    </source>
</reference>
<dbReference type="PANTHER" id="PTHR36934:SF1">
    <property type="entry name" value="THIOESTERASE DOMAIN-CONTAINING PROTEIN"/>
    <property type="match status" value="1"/>
</dbReference>
<evidence type="ECO:0000313" key="5">
    <source>
        <dbReference type="Proteomes" id="UP001321786"/>
    </source>
</evidence>
<sequence>MDYNLKLGMKYISKKIVKEEDTAAKFGSGDIYVFSTPSMVGLMENAAMNAVQSELGEKYSTVGIHLDVKHLAATPMDMEVRAEAMLKEIDGKKLVFWIEVFDEKKKIGEGYHSRFIIDKEKFMNKINMK</sequence>
<organism evidence="4 5">
    <name type="scientific">Helicovermis profundi</name>
    <dbReference type="NCBI Taxonomy" id="3065157"/>
    <lineage>
        <taxon>Bacteria</taxon>
        <taxon>Bacillati</taxon>
        <taxon>Bacillota</taxon>
        <taxon>Clostridia</taxon>
        <taxon>Helicovermis</taxon>
    </lineage>
</organism>
<dbReference type="AlphaFoldDB" id="A0AAU9EBI9"/>
<evidence type="ECO:0000313" key="4">
    <source>
        <dbReference type="EMBL" id="BEP30187.1"/>
    </source>
</evidence>
<dbReference type="KEGG" id="hprf:HLPR_25180"/>
<dbReference type="InterPro" id="IPR054485">
    <property type="entry name" value="FlK-like_dom"/>
</dbReference>